<organism evidence="3 4">
    <name type="scientific">Rhizobium lusitanum</name>
    <dbReference type="NCBI Taxonomy" id="293958"/>
    <lineage>
        <taxon>Bacteria</taxon>
        <taxon>Pseudomonadati</taxon>
        <taxon>Pseudomonadota</taxon>
        <taxon>Alphaproteobacteria</taxon>
        <taxon>Hyphomicrobiales</taxon>
        <taxon>Rhizobiaceae</taxon>
        <taxon>Rhizobium/Agrobacterium group</taxon>
        <taxon>Rhizobium</taxon>
    </lineage>
</organism>
<evidence type="ECO:0000313" key="4">
    <source>
        <dbReference type="Proteomes" id="UP000199205"/>
    </source>
</evidence>
<reference evidence="3 4" key="1">
    <citation type="submission" date="2016-08" db="EMBL/GenBank/DDBJ databases">
        <authorList>
            <person name="Seilhamer J.J."/>
        </authorList>
    </citation>
    <scope>NUCLEOTIDE SEQUENCE [LARGE SCALE GENOMIC DNA]</scope>
    <source>
        <strain evidence="3 4">P1-7</strain>
    </source>
</reference>
<accession>A0A1C3X8Y9</accession>
<dbReference type="Proteomes" id="UP000565576">
    <property type="component" value="Unassembled WGS sequence"/>
</dbReference>
<sequence>MVSDSPEMGSPVSSPAERHDEDGSTFSQYIRNHEAIFGLRDLEICQLAFEQIFSRLNLMKDVNEAQRLAPIVVTLYKQGIHDERHLARLAGAWPLLANPFLVKYFAIDP</sequence>
<evidence type="ECO:0000313" key="3">
    <source>
        <dbReference type="EMBL" id="SCB48740.1"/>
    </source>
</evidence>
<reference evidence="2 5" key="2">
    <citation type="submission" date="2020-08" db="EMBL/GenBank/DDBJ databases">
        <title>Genomic Encyclopedia of Type Strains, Phase IV (KMG-V): Genome sequencing to study the core and pangenomes of soil and plant-associated prokaryotes.</title>
        <authorList>
            <person name="Whitman W."/>
        </authorList>
    </citation>
    <scope>NUCLEOTIDE SEQUENCE [LARGE SCALE GENOMIC DNA]</scope>
    <source>
        <strain evidence="2 5">SEMIA 4060</strain>
    </source>
</reference>
<dbReference type="RefSeq" id="WP_240535518.1">
    <property type="nucleotide sequence ID" value="NZ_FMAF01000028.1"/>
</dbReference>
<dbReference type="AlphaFoldDB" id="A0A1C3X8Y9"/>
<dbReference type="EMBL" id="JACHBG010000031">
    <property type="protein sequence ID" value="MBB6489072.1"/>
    <property type="molecule type" value="Genomic_DNA"/>
</dbReference>
<feature type="region of interest" description="Disordered" evidence="1">
    <location>
        <begin position="1"/>
        <end position="24"/>
    </location>
</feature>
<protein>
    <submittedName>
        <fullName evidence="3">Uncharacterized protein</fullName>
    </submittedName>
</protein>
<dbReference type="EMBL" id="FMAF01000028">
    <property type="protein sequence ID" value="SCB48740.1"/>
    <property type="molecule type" value="Genomic_DNA"/>
</dbReference>
<evidence type="ECO:0000313" key="2">
    <source>
        <dbReference type="EMBL" id="MBB6489072.1"/>
    </source>
</evidence>
<evidence type="ECO:0000313" key="5">
    <source>
        <dbReference type="Proteomes" id="UP000565576"/>
    </source>
</evidence>
<dbReference type="Proteomes" id="UP000199205">
    <property type="component" value="Unassembled WGS sequence"/>
</dbReference>
<gene>
    <name evidence="3" type="ORF">GA0061101_12871</name>
    <name evidence="2" type="ORF">GGD46_006398</name>
</gene>
<name>A0A1C3X8Y9_9HYPH</name>
<evidence type="ECO:0000256" key="1">
    <source>
        <dbReference type="SAM" id="MobiDB-lite"/>
    </source>
</evidence>
<proteinExistence type="predicted"/>